<sequence>MGIVVRAETPGDCRAVAELHIRAWQVAYTGIVPAGILAALDADARTQARLDRLADPEIPFRNLVALDGDTVTGFVCFGPYRAQELDGTPLQPQHGEILAIYVHPDRWGTGVGDALLLAALAALPQPEVRLWALAENHRALRFYARHGLHPDGARATYRPTGSDVDIPELRLTLRREVPA</sequence>
<evidence type="ECO:0000313" key="4">
    <source>
        <dbReference type="EMBL" id="GIF85791.1"/>
    </source>
</evidence>
<dbReference type="EMBL" id="BONF01000052">
    <property type="protein sequence ID" value="GIF85791.1"/>
    <property type="molecule type" value="Genomic_DNA"/>
</dbReference>
<dbReference type="CDD" id="cd04301">
    <property type="entry name" value="NAT_SF"/>
    <property type="match status" value="1"/>
</dbReference>
<dbReference type="GO" id="GO:0016747">
    <property type="term" value="F:acyltransferase activity, transferring groups other than amino-acyl groups"/>
    <property type="evidence" value="ECO:0007669"/>
    <property type="project" value="InterPro"/>
</dbReference>
<dbReference type="Proteomes" id="UP000601223">
    <property type="component" value="Unassembled WGS sequence"/>
</dbReference>
<reference evidence="4 5" key="1">
    <citation type="submission" date="2021-01" db="EMBL/GenBank/DDBJ databases">
        <title>Whole genome shotgun sequence of Catellatospora bangladeshensis NBRC 107357.</title>
        <authorList>
            <person name="Komaki H."/>
            <person name="Tamura T."/>
        </authorList>
    </citation>
    <scope>NUCLEOTIDE SEQUENCE [LARGE SCALE GENOMIC DNA]</scope>
    <source>
        <strain evidence="4 5">NBRC 107357</strain>
    </source>
</reference>
<gene>
    <name evidence="4" type="ORF">Cba03nite_71400</name>
</gene>
<dbReference type="InterPro" id="IPR050832">
    <property type="entry name" value="Bact_Acetyltransf"/>
</dbReference>
<dbReference type="Pfam" id="PF00583">
    <property type="entry name" value="Acetyltransf_1"/>
    <property type="match status" value="1"/>
</dbReference>
<dbReference type="InterPro" id="IPR016181">
    <property type="entry name" value="Acyl_CoA_acyltransferase"/>
</dbReference>
<evidence type="ECO:0000256" key="1">
    <source>
        <dbReference type="ARBA" id="ARBA00022679"/>
    </source>
</evidence>
<proteinExistence type="predicted"/>
<name>A0A8J3JJA6_9ACTN</name>
<evidence type="ECO:0000256" key="2">
    <source>
        <dbReference type="ARBA" id="ARBA00023315"/>
    </source>
</evidence>
<feature type="domain" description="N-acetyltransferase" evidence="3">
    <location>
        <begin position="3"/>
        <end position="176"/>
    </location>
</feature>
<comment type="caution">
    <text evidence="4">The sequence shown here is derived from an EMBL/GenBank/DDBJ whole genome shotgun (WGS) entry which is preliminary data.</text>
</comment>
<dbReference type="InterPro" id="IPR000182">
    <property type="entry name" value="GNAT_dom"/>
</dbReference>
<organism evidence="4 5">
    <name type="scientific">Catellatospora bangladeshensis</name>
    <dbReference type="NCBI Taxonomy" id="310355"/>
    <lineage>
        <taxon>Bacteria</taxon>
        <taxon>Bacillati</taxon>
        <taxon>Actinomycetota</taxon>
        <taxon>Actinomycetes</taxon>
        <taxon>Micromonosporales</taxon>
        <taxon>Micromonosporaceae</taxon>
        <taxon>Catellatospora</taxon>
    </lineage>
</organism>
<dbReference type="PROSITE" id="PS51186">
    <property type="entry name" value="GNAT"/>
    <property type="match status" value="1"/>
</dbReference>
<protein>
    <submittedName>
        <fullName evidence="4">N-acetyltransferase</fullName>
    </submittedName>
</protein>
<keyword evidence="2" id="KW-0012">Acyltransferase</keyword>
<accession>A0A8J3JJA6</accession>
<dbReference type="SUPFAM" id="SSF55729">
    <property type="entry name" value="Acyl-CoA N-acyltransferases (Nat)"/>
    <property type="match status" value="1"/>
</dbReference>
<dbReference type="AlphaFoldDB" id="A0A8J3JJA6"/>
<dbReference type="PANTHER" id="PTHR43877">
    <property type="entry name" value="AMINOALKYLPHOSPHONATE N-ACETYLTRANSFERASE-RELATED-RELATED"/>
    <property type="match status" value="1"/>
</dbReference>
<evidence type="ECO:0000313" key="5">
    <source>
        <dbReference type="Proteomes" id="UP000601223"/>
    </source>
</evidence>
<keyword evidence="1" id="KW-0808">Transferase</keyword>
<dbReference type="Gene3D" id="3.40.630.30">
    <property type="match status" value="1"/>
</dbReference>
<evidence type="ECO:0000259" key="3">
    <source>
        <dbReference type="PROSITE" id="PS51186"/>
    </source>
</evidence>
<keyword evidence="5" id="KW-1185">Reference proteome</keyword>
<dbReference type="RefSeq" id="WP_203756192.1">
    <property type="nucleotide sequence ID" value="NZ_BONF01000052.1"/>
</dbReference>